<evidence type="ECO:0000256" key="5">
    <source>
        <dbReference type="ARBA" id="ARBA00022692"/>
    </source>
</evidence>
<evidence type="ECO:0000256" key="1">
    <source>
        <dbReference type="ARBA" id="ARBA00004651"/>
    </source>
</evidence>
<keyword evidence="4" id="KW-1003">Cell membrane</keyword>
<dbReference type="GO" id="GO:0015297">
    <property type="term" value="F:antiporter activity"/>
    <property type="evidence" value="ECO:0007669"/>
    <property type="project" value="InterPro"/>
</dbReference>
<dbReference type="GO" id="GO:0042910">
    <property type="term" value="F:xenobiotic transmembrane transporter activity"/>
    <property type="evidence" value="ECO:0007669"/>
    <property type="project" value="InterPro"/>
</dbReference>
<dbReference type="Pfam" id="PF01554">
    <property type="entry name" value="MatE"/>
    <property type="match status" value="1"/>
</dbReference>
<evidence type="ECO:0000313" key="10">
    <source>
        <dbReference type="EMBL" id="EAX90031.1"/>
    </source>
</evidence>
<evidence type="ECO:0000313" key="11">
    <source>
        <dbReference type="Proteomes" id="UP000001542"/>
    </source>
</evidence>
<dbReference type="Proteomes" id="UP000001542">
    <property type="component" value="Unassembled WGS sequence"/>
</dbReference>
<dbReference type="GO" id="GO:0005886">
    <property type="term" value="C:plasma membrane"/>
    <property type="evidence" value="ECO:0007669"/>
    <property type="project" value="UniProtKB-SubCell"/>
</dbReference>
<dbReference type="VEuPathDB" id="TrichDB:TVAGG3_1024230"/>
<evidence type="ECO:0000256" key="8">
    <source>
        <dbReference type="SAM" id="MobiDB-lite"/>
    </source>
</evidence>
<evidence type="ECO:0000256" key="2">
    <source>
        <dbReference type="ARBA" id="ARBA00010199"/>
    </source>
</evidence>
<feature type="transmembrane region" description="Helical" evidence="9">
    <location>
        <begin position="133"/>
        <end position="152"/>
    </location>
</feature>
<gene>
    <name evidence="10" type="ORF">TVAG_411710</name>
</gene>
<dbReference type="VEuPathDB" id="TrichDB:TVAG_411710"/>
<accession>A2FYJ0</accession>
<dbReference type="OrthoDB" id="2126698at2759"/>
<feature type="region of interest" description="Disordered" evidence="8">
    <location>
        <begin position="1"/>
        <end position="29"/>
    </location>
</feature>
<dbReference type="PANTHER" id="PTHR43549:SF2">
    <property type="entry name" value="MULTIDRUG RESISTANCE PROTEIN NORM-RELATED"/>
    <property type="match status" value="1"/>
</dbReference>
<keyword evidence="3" id="KW-0813">Transport</keyword>
<keyword evidence="5 9" id="KW-0812">Transmembrane</keyword>
<dbReference type="SMR" id="A2FYJ0"/>
<dbReference type="EMBL" id="DS114144">
    <property type="protein sequence ID" value="EAX90031.1"/>
    <property type="molecule type" value="Genomic_DNA"/>
</dbReference>
<evidence type="ECO:0000256" key="4">
    <source>
        <dbReference type="ARBA" id="ARBA00022475"/>
    </source>
</evidence>
<name>A2FYJ0_TRIV3</name>
<organism evidence="10 11">
    <name type="scientific">Trichomonas vaginalis (strain ATCC PRA-98 / G3)</name>
    <dbReference type="NCBI Taxonomy" id="412133"/>
    <lineage>
        <taxon>Eukaryota</taxon>
        <taxon>Metamonada</taxon>
        <taxon>Parabasalia</taxon>
        <taxon>Trichomonadida</taxon>
        <taxon>Trichomonadidae</taxon>
        <taxon>Trichomonas</taxon>
    </lineage>
</organism>
<reference evidence="10" key="1">
    <citation type="submission" date="2006-10" db="EMBL/GenBank/DDBJ databases">
        <authorList>
            <person name="Amadeo P."/>
            <person name="Zhao Q."/>
            <person name="Wortman J."/>
            <person name="Fraser-Liggett C."/>
            <person name="Carlton J."/>
        </authorList>
    </citation>
    <scope>NUCLEOTIDE SEQUENCE</scope>
    <source>
        <strain evidence="10">G3</strain>
    </source>
</reference>
<dbReference type="InterPro" id="IPR052031">
    <property type="entry name" value="Membrane_Transporter-Flippase"/>
</dbReference>
<dbReference type="AlphaFoldDB" id="A2FYJ0"/>
<dbReference type="InterPro" id="IPR002528">
    <property type="entry name" value="MATE_fam"/>
</dbReference>
<feature type="transmembrane region" description="Helical" evidence="9">
    <location>
        <begin position="55"/>
        <end position="81"/>
    </location>
</feature>
<dbReference type="CDD" id="cd12082">
    <property type="entry name" value="MATE_like"/>
    <property type="match status" value="1"/>
</dbReference>
<feature type="transmembrane region" description="Helical" evidence="9">
    <location>
        <begin position="172"/>
        <end position="193"/>
    </location>
</feature>
<evidence type="ECO:0000256" key="9">
    <source>
        <dbReference type="SAM" id="Phobius"/>
    </source>
</evidence>
<evidence type="ECO:0000256" key="7">
    <source>
        <dbReference type="ARBA" id="ARBA00023136"/>
    </source>
</evidence>
<dbReference type="InParanoid" id="A2FYJ0"/>
<keyword evidence="11" id="KW-1185">Reference proteome</keyword>
<comment type="subcellular location">
    <subcellularLocation>
        <location evidence="1">Cell membrane</location>
        <topology evidence="1">Multi-pass membrane protein</topology>
    </subcellularLocation>
</comment>
<keyword evidence="7 9" id="KW-0472">Membrane</keyword>
<reference evidence="10" key="2">
    <citation type="journal article" date="2007" name="Science">
        <title>Draft genome sequence of the sexually transmitted pathogen Trichomonas vaginalis.</title>
        <authorList>
            <person name="Carlton J.M."/>
            <person name="Hirt R.P."/>
            <person name="Silva J.C."/>
            <person name="Delcher A.L."/>
            <person name="Schatz M."/>
            <person name="Zhao Q."/>
            <person name="Wortman J.R."/>
            <person name="Bidwell S.L."/>
            <person name="Alsmark U.C.M."/>
            <person name="Besteiro S."/>
            <person name="Sicheritz-Ponten T."/>
            <person name="Noel C.J."/>
            <person name="Dacks J.B."/>
            <person name="Foster P.G."/>
            <person name="Simillion C."/>
            <person name="Van de Peer Y."/>
            <person name="Miranda-Saavedra D."/>
            <person name="Barton G.J."/>
            <person name="Westrop G.D."/>
            <person name="Mueller S."/>
            <person name="Dessi D."/>
            <person name="Fiori P.L."/>
            <person name="Ren Q."/>
            <person name="Paulsen I."/>
            <person name="Zhang H."/>
            <person name="Bastida-Corcuera F.D."/>
            <person name="Simoes-Barbosa A."/>
            <person name="Brown M.T."/>
            <person name="Hayes R.D."/>
            <person name="Mukherjee M."/>
            <person name="Okumura C.Y."/>
            <person name="Schneider R."/>
            <person name="Smith A.J."/>
            <person name="Vanacova S."/>
            <person name="Villalvazo M."/>
            <person name="Haas B.J."/>
            <person name="Pertea M."/>
            <person name="Feldblyum T.V."/>
            <person name="Utterback T.R."/>
            <person name="Shu C.L."/>
            <person name="Osoegawa K."/>
            <person name="de Jong P.J."/>
            <person name="Hrdy I."/>
            <person name="Horvathova L."/>
            <person name="Zubacova Z."/>
            <person name="Dolezal P."/>
            <person name="Malik S.B."/>
            <person name="Logsdon J.M. Jr."/>
            <person name="Henze K."/>
            <person name="Gupta A."/>
            <person name="Wang C.C."/>
            <person name="Dunne R.L."/>
            <person name="Upcroft J.A."/>
            <person name="Upcroft P."/>
            <person name="White O."/>
            <person name="Salzberg S.L."/>
            <person name="Tang P."/>
            <person name="Chiu C.-H."/>
            <person name="Lee Y.-S."/>
            <person name="Embley T.M."/>
            <person name="Coombs G.H."/>
            <person name="Mottram J.C."/>
            <person name="Tachezy J."/>
            <person name="Fraser-Liggett C.M."/>
            <person name="Johnson P.J."/>
        </authorList>
    </citation>
    <scope>NUCLEOTIDE SEQUENCE [LARGE SCALE GENOMIC DNA]</scope>
    <source>
        <strain evidence="10">G3</strain>
    </source>
</reference>
<comment type="similarity">
    <text evidence="2">Belongs to the multi antimicrobial extrusion (MATE) (TC 2.A.66.1) family.</text>
</comment>
<dbReference type="PANTHER" id="PTHR43549">
    <property type="entry name" value="MULTIDRUG RESISTANCE PROTEIN YPNP-RELATED"/>
    <property type="match status" value="1"/>
</dbReference>
<protein>
    <recommendedName>
        <fullName evidence="12">MatE family protein</fullName>
    </recommendedName>
</protein>
<feature type="transmembrane region" description="Helical" evidence="9">
    <location>
        <begin position="101"/>
        <end position="121"/>
    </location>
</feature>
<sequence length="194" mass="21036">MSEKVESTSSNDTPEVVKNNKSEDSDEELSVSVKITKDKTWRLGGRPPLKTITSLAIGPVISQIINAAYGIITTFYISLAVGEEGLSAISTYAVFDSMGRSFGFFLTTAASAEISALFGQNKDNEVHQLSADIFRLSLLFGIVIPAILVPNLKAAARWFGASEPIVELGYKYIGPLSSCAFFSVMYIAELVCYR</sequence>
<proteinExistence type="inferred from homology"/>
<evidence type="ECO:0000256" key="3">
    <source>
        <dbReference type="ARBA" id="ARBA00022448"/>
    </source>
</evidence>
<evidence type="ECO:0000256" key="6">
    <source>
        <dbReference type="ARBA" id="ARBA00022989"/>
    </source>
</evidence>
<evidence type="ECO:0008006" key="12">
    <source>
        <dbReference type="Google" id="ProtNLM"/>
    </source>
</evidence>
<keyword evidence="6 9" id="KW-1133">Transmembrane helix</keyword>